<dbReference type="PANTHER" id="PTHR10963">
    <property type="entry name" value="GLYCOSYL HYDROLASE-RELATED"/>
    <property type="match status" value="1"/>
</dbReference>
<dbReference type="EMBL" id="JABCIY010000261">
    <property type="protein sequence ID" value="KAF7186206.1"/>
    <property type="molecule type" value="Genomic_DNA"/>
</dbReference>
<dbReference type="InterPro" id="IPR013320">
    <property type="entry name" value="ConA-like_dom_sf"/>
</dbReference>
<protein>
    <submittedName>
        <fullName evidence="3">Glucan endo-1,3-beta-glucosidase A1</fullName>
    </submittedName>
</protein>
<feature type="domain" description="GH16" evidence="2">
    <location>
        <begin position="13"/>
        <end position="296"/>
    </location>
</feature>
<evidence type="ECO:0000256" key="1">
    <source>
        <dbReference type="SAM" id="SignalP"/>
    </source>
</evidence>
<dbReference type="Gene3D" id="2.60.120.200">
    <property type="match status" value="1"/>
</dbReference>
<keyword evidence="4" id="KW-1185">Reference proteome</keyword>
<dbReference type="PANTHER" id="PTHR10963:SF60">
    <property type="entry name" value="GRAM-NEGATIVE BACTERIA-BINDING PROTEIN 1-RELATED"/>
    <property type="match status" value="1"/>
</dbReference>
<evidence type="ECO:0000313" key="4">
    <source>
        <dbReference type="Proteomes" id="UP000660729"/>
    </source>
</evidence>
<sequence length="296" mass="31811">MKTAAFTLAFAATAFASAPSTAGTGWKKTLFLDDFTGGSGAAPDSSKWIVQTGTSYPGGAPQWGTGEVETYTASGNNVRQAGNGELWIIPQKSSSGAWTSGRIETRQNNFVAPAGGKLRIEARIKMPDVTSANGIGYWPAFWALGGAFRGNYTNWPFVGELDIMENINGQDTVTEVMHCDKNPGGACNEPSGIGNQASCSGSRCPGNYHIYEMVIDRSVQPEQIKFWLDRNLKYTIKSSQFTSTIWNQSVNRGFYLVLNVAMGGAYPNAVYGQMTPIASTVSGKQMAVDYVAVWST</sequence>
<dbReference type="Proteomes" id="UP000660729">
    <property type="component" value="Unassembled WGS sequence"/>
</dbReference>
<organism evidence="3 4">
    <name type="scientific">Pseudocercospora fuligena</name>
    <dbReference type="NCBI Taxonomy" id="685502"/>
    <lineage>
        <taxon>Eukaryota</taxon>
        <taxon>Fungi</taxon>
        <taxon>Dikarya</taxon>
        <taxon>Ascomycota</taxon>
        <taxon>Pezizomycotina</taxon>
        <taxon>Dothideomycetes</taxon>
        <taxon>Dothideomycetidae</taxon>
        <taxon>Mycosphaerellales</taxon>
        <taxon>Mycosphaerellaceae</taxon>
        <taxon>Pseudocercospora</taxon>
    </lineage>
</organism>
<keyword evidence="1" id="KW-0732">Signal</keyword>
<dbReference type="SUPFAM" id="SSF49899">
    <property type="entry name" value="Concanavalin A-like lectins/glucanases"/>
    <property type="match status" value="1"/>
</dbReference>
<dbReference type="OrthoDB" id="192832at2759"/>
<dbReference type="CDD" id="cd02182">
    <property type="entry name" value="GH16_Strep_laminarinase_like"/>
    <property type="match status" value="1"/>
</dbReference>
<accession>A0A8H6R7X1</accession>
<name>A0A8H6R7X1_9PEZI</name>
<feature type="chain" id="PRO_5034097624" evidence="1">
    <location>
        <begin position="17"/>
        <end position="296"/>
    </location>
</feature>
<gene>
    <name evidence="3" type="ORF">HII31_12448</name>
</gene>
<dbReference type="GO" id="GO:0005975">
    <property type="term" value="P:carbohydrate metabolic process"/>
    <property type="evidence" value="ECO:0007669"/>
    <property type="project" value="InterPro"/>
</dbReference>
<dbReference type="GO" id="GO:0004553">
    <property type="term" value="F:hydrolase activity, hydrolyzing O-glycosyl compounds"/>
    <property type="evidence" value="ECO:0007669"/>
    <property type="project" value="InterPro"/>
</dbReference>
<dbReference type="PROSITE" id="PS51762">
    <property type="entry name" value="GH16_2"/>
    <property type="match status" value="1"/>
</dbReference>
<proteinExistence type="predicted"/>
<dbReference type="InterPro" id="IPR000757">
    <property type="entry name" value="Beta-glucanase-like"/>
</dbReference>
<feature type="signal peptide" evidence="1">
    <location>
        <begin position="1"/>
        <end position="16"/>
    </location>
</feature>
<evidence type="ECO:0000259" key="2">
    <source>
        <dbReference type="PROSITE" id="PS51762"/>
    </source>
</evidence>
<evidence type="ECO:0000313" key="3">
    <source>
        <dbReference type="EMBL" id="KAF7186206.1"/>
    </source>
</evidence>
<dbReference type="AlphaFoldDB" id="A0A8H6R7X1"/>
<dbReference type="InterPro" id="IPR050546">
    <property type="entry name" value="Glycosyl_Hydrlase_16"/>
</dbReference>
<comment type="caution">
    <text evidence="3">The sequence shown here is derived from an EMBL/GenBank/DDBJ whole genome shotgun (WGS) entry which is preliminary data.</text>
</comment>
<reference evidence="3" key="1">
    <citation type="submission" date="2020-04" db="EMBL/GenBank/DDBJ databases">
        <title>Draft genome resource of the tomato pathogen Pseudocercospora fuligena.</title>
        <authorList>
            <person name="Zaccaron A."/>
        </authorList>
    </citation>
    <scope>NUCLEOTIDE SEQUENCE</scope>
    <source>
        <strain evidence="3">PF001</strain>
    </source>
</reference>
<dbReference type="Pfam" id="PF26113">
    <property type="entry name" value="GH16_XgeA"/>
    <property type="match status" value="1"/>
</dbReference>